<dbReference type="AlphaFoldDB" id="A0A0D0J090"/>
<dbReference type="Proteomes" id="UP000035017">
    <property type="component" value="Unassembled WGS sequence"/>
</dbReference>
<evidence type="ECO:0000313" key="3">
    <source>
        <dbReference type="Proteomes" id="UP000035017"/>
    </source>
</evidence>
<dbReference type="EMBL" id="JXQV01000030">
    <property type="protein sequence ID" value="KIP98889.1"/>
    <property type="molecule type" value="Genomic_DNA"/>
</dbReference>
<comment type="caution">
    <text evidence="2">The sequence shown here is derived from an EMBL/GenBank/DDBJ whole genome shotgun (WGS) entry which is preliminary data.</text>
</comment>
<sequence>MLKMDQYNKTIDTMYPDGYERERIFRDSGDMLDPKSVSVARGFFARLFERIALSAAKRAGRLALRELSEEQLADIGLTRHEALEEARKASLFSWPSRSL</sequence>
<dbReference type="Pfam" id="PF06568">
    <property type="entry name" value="YjiS-like"/>
    <property type="match status" value="1"/>
</dbReference>
<dbReference type="InterPro" id="IPR009506">
    <property type="entry name" value="YjiS-like"/>
</dbReference>
<gene>
    <name evidence="2" type="ORF">RU07_19405</name>
</gene>
<reference evidence="2 3" key="1">
    <citation type="submission" date="2014-12" db="EMBL/GenBank/DDBJ databases">
        <title>16Stimator: statistical estimation of ribosomal gene copy numbers from draft genome assemblies.</title>
        <authorList>
            <person name="Perisin M.A."/>
            <person name="Vetter M."/>
            <person name="Gilbert J.A."/>
            <person name="Bergelson J."/>
        </authorList>
    </citation>
    <scope>NUCLEOTIDE SEQUENCE [LARGE SCALE GENOMIC DNA]</scope>
    <source>
        <strain evidence="2 3">MEJ076</strain>
    </source>
</reference>
<name>A0A0D0J090_AGRTU</name>
<evidence type="ECO:0000259" key="1">
    <source>
        <dbReference type="Pfam" id="PF06568"/>
    </source>
</evidence>
<evidence type="ECO:0000313" key="2">
    <source>
        <dbReference type="EMBL" id="KIP98889.1"/>
    </source>
</evidence>
<accession>A0A0D0J090</accession>
<proteinExistence type="predicted"/>
<organism evidence="2 3">
    <name type="scientific">Agrobacterium tumefaciens</name>
    <dbReference type="NCBI Taxonomy" id="358"/>
    <lineage>
        <taxon>Bacteria</taxon>
        <taxon>Pseudomonadati</taxon>
        <taxon>Pseudomonadota</taxon>
        <taxon>Alphaproteobacteria</taxon>
        <taxon>Hyphomicrobiales</taxon>
        <taxon>Rhizobiaceae</taxon>
        <taxon>Rhizobium/Agrobacterium group</taxon>
        <taxon>Agrobacterium</taxon>
        <taxon>Agrobacterium tumefaciens complex</taxon>
    </lineage>
</organism>
<protein>
    <recommendedName>
        <fullName evidence="1">YjiS-like domain-containing protein</fullName>
    </recommendedName>
</protein>
<dbReference type="OrthoDB" id="8399238at2"/>
<feature type="domain" description="YjiS-like" evidence="1">
    <location>
        <begin position="52"/>
        <end position="82"/>
    </location>
</feature>